<dbReference type="SUPFAM" id="SSF46561">
    <property type="entry name" value="Ribosomal protein L29 (L29p)"/>
    <property type="match status" value="1"/>
</dbReference>
<dbReference type="Gene3D" id="1.10.287.310">
    <property type="match status" value="1"/>
</dbReference>
<evidence type="ECO:0000256" key="2">
    <source>
        <dbReference type="ARBA" id="ARBA00022980"/>
    </source>
</evidence>
<dbReference type="Pfam" id="PF00831">
    <property type="entry name" value="Ribosomal_L29"/>
    <property type="match status" value="1"/>
</dbReference>
<evidence type="ECO:0000256" key="4">
    <source>
        <dbReference type="ARBA" id="ARBA00035204"/>
    </source>
</evidence>
<organism evidence="6 7">
    <name type="scientific">Candidatus Falkowbacteria bacterium RIFOXYA2_FULL_47_9</name>
    <dbReference type="NCBI Taxonomy" id="1797995"/>
    <lineage>
        <taxon>Bacteria</taxon>
        <taxon>Candidatus Falkowiibacteriota</taxon>
    </lineage>
</organism>
<evidence type="ECO:0000256" key="3">
    <source>
        <dbReference type="ARBA" id="ARBA00023274"/>
    </source>
</evidence>
<dbReference type="GO" id="GO:0006412">
    <property type="term" value="P:translation"/>
    <property type="evidence" value="ECO:0007669"/>
    <property type="project" value="UniProtKB-UniRule"/>
</dbReference>
<evidence type="ECO:0000313" key="7">
    <source>
        <dbReference type="Proteomes" id="UP000178925"/>
    </source>
</evidence>
<reference evidence="6 7" key="1">
    <citation type="journal article" date="2016" name="Nat. Commun.">
        <title>Thousands of microbial genomes shed light on interconnected biogeochemical processes in an aquifer system.</title>
        <authorList>
            <person name="Anantharaman K."/>
            <person name="Brown C.T."/>
            <person name="Hug L.A."/>
            <person name="Sharon I."/>
            <person name="Castelle C.J."/>
            <person name="Probst A.J."/>
            <person name="Thomas B.C."/>
            <person name="Singh A."/>
            <person name="Wilkins M.J."/>
            <person name="Karaoz U."/>
            <person name="Brodie E.L."/>
            <person name="Williams K.H."/>
            <person name="Hubbard S.S."/>
            <person name="Banfield J.F."/>
        </authorList>
    </citation>
    <scope>NUCLEOTIDE SEQUENCE [LARGE SCALE GENOMIC DNA]</scope>
</reference>
<dbReference type="Proteomes" id="UP000178925">
    <property type="component" value="Unassembled WGS sequence"/>
</dbReference>
<evidence type="ECO:0000256" key="1">
    <source>
        <dbReference type="ARBA" id="ARBA00009254"/>
    </source>
</evidence>
<dbReference type="GO" id="GO:0005840">
    <property type="term" value="C:ribosome"/>
    <property type="evidence" value="ECO:0007669"/>
    <property type="project" value="UniProtKB-KW"/>
</dbReference>
<sequence>MELKELQQKSTKDLHALLGQKREAMRAARFQTAAKQLKNVRELRVLKKDIAHILTVLNSISKTNQ</sequence>
<dbReference type="AlphaFoldDB" id="A0A1F5SNE8"/>
<gene>
    <name evidence="5" type="primary">rpmC</name>
    <name evidence="6" type="ORF">A2242_04785</name>
</gene>
<dbReference type="GO" id="GO:0003735">
    <property type="term" value="F:structural constituent of ribosome"/>
    <property type="evidence" value="ECO:0007669"/>
    <property type="project" value="InterPro"/>
</dbReference>
<comment type="similarity">
    <text evidence="1 5">Belongs to the universal ribosomal protein uL29 family.</text>
</comment>
<dbReference type="InterPro" id="IPR036049">
    <property type="entry name" value="Ribosomal_uL29_sf"/>
</dbReference>
<accession>A0A1F5SNE8</accession>
<evidence type="ECO:0000313" key="6">
    <source>
        <dbReference type="EMBL" id="OGF28228.1"/>
    </source>
</evidence>
<dbReference type="NCBIfam" id="TIGR00012">
    <property type="entry name" value="L29"/>
    <property type="match status" value="1"/>
</dbReference>
<dbReference type="InterPro" id="IPR001854">
    <property type="entry name" value="Ribosomal_uL29"/>
</dbReference>
<dbReference type="STRING" id="1797995.A2242_04785"/>
<protein>
    <recommendedName>
        <fullName evidence="4 5">Large ribosomal subunit protein uL29</fullName>
    </recommendedName>
</protein>
<name>A0A1F5SNE8_9BACT</name>
<dbReference type="GO" id="GO:1990904">
    <property type="term" value="C:ribonucleoprotein complex"/>
    <property type="evidence" value="ECO:0007669"/>
    <property type="project" value="UniProtKB-KW"/>
</dbReference>
<evidence type="ECO:0000256" key="5">
    <source>
        <dbReference type="HAMAP-Rule" id="MF_00374"/>
    </source>
</evidence>
<keyword evidence="3 5" id="KW-0687">Ribonucleoprotein</keyword>
<keyword evidence="2 5" id="KW-0689">Ribosomal protein</keyword>
<proteinExistence type="inferred from homology"/>
<comment type="caution">
    <text evidence="6">The sequence shown here is derived from an EMBL/GenBank/DDBJ whole genome shotgun (WGS) entry which is preliminary data.</text>
</comment>
<dbReference type="HAMAP" id="MF_00374">
    <property type="entry name" value="Ribosomal_uL29"/>
    <property type="match status" value="1"/>
</dbReference>
<dbReference type="EMBL" id="MFGC01000017">
    <property type="protein sequence ID" value="OGF28228.1"/>
    <property type="molecule type" value="Genomic_DNA"/>
</dbReference>